<protein>
    <submittedName>
        <fullName evidence="1">Uncharacterized protein</fullName>
    </submittedName>
</protein>
<organism evidence="1 2">
    <name type="scientific">Singulisphaera acidiphila (strain ATCC BAA-1392 / DSM 18658 / VKM B-2454 / MOB10)</name>
    <dbReference type="NCBI Taxonomy" id="886293"/>
    <lineage>
        <taxon>Bacteria</taxon>
        <taxon>Pseudomonadati</taxon>
        <taxon>Planctomycetota</taxon>
        <taxon>Planctomycetia</taxon>
        <taxon>Isosphaerales</taxon>
        <taxon>Isosphaeraceae</taxon>
        <taxon>Singulisphaera</taxon>
    </lineage>
</organism>
<accession>L0DCN7</accession>
<dbReference type="KEGG" id="saci:Sinac_2059"/>
<dbReference type="AlphaFoldDB" id="L0DCN7"/>
<reference evidence="1 2" key="1">
    <citation type="submission" date="2012-02" db="EMBL/GenBank/DDBJ databases">
        <title>Complete sequence of chromosome of Singulisphaera acidiphila DSM 18658.</title>
        <authorList>
            <consortium name="US DOE Joint Genome Institute (JGI-PGF)"/>
            <person name="Lucas S."/>
            <person name="Copeland A."/>
            <person name="Lapidus A."/>
            <person name="Glavina del Rio T."/>
            <person name="Dalin E."/>
            <person name="Tice H."/>
            <person name="Bruce D."/>
            <person name="Goodwin L."/>
            <person name="Pitluck S."/>
            <person name="Peters L."/>
            <person name="Ovchinnikova G."/>
            <person name="Chertkov O."/>
            <person name="Kyrpides N."/>
            <person name="Mavromatis K."/>
            <person name="Ivanova N."/>
            <person name="Brettin T."/>
            <person name="Detter J.C."/>
            <person name="Han C."/>
            <person name="Larimer F."/>
            <person name="Land M."/>
            <person name="Hauser L."/>
            <person name="Markowitz V."/>
            <person name="Cheng J.-F."/>
            <person name="Hugenholtz P."/>
            <person name="Woyke T."/>
            <person name="Wu D."/>
            <person name="Tindall B."/>
            <person name="Pomrenke H."/>
            <person name="Brambilla E."/>
            <person name="Klenk H.-P."/>
            <person name="Eisen J.A."/>
        </authorList>
    </citation>
    <scope>NUCLEOTIDE SEQUENCE [LARGE SCALE GENOMIC DNA]</scope>
    <source>
        <strain evidence="2">ATCC BAA-1392 / DSM 18658 / VKM B-2454 / MOB10</strain>
    </source>
</reference>
<dbReference type="RefSeq" id="WP_015245563.1">
    <property type="nucleotide sequence ID" value="NC_019892.1"/>
</dbReference>
<dbReference type="OrthoDB" id="5966441at2"/>
<keyword evidence="2" id="KW-1185">Reference proteome</keyword>
<evidence type="ECO:0000313" key="2">
    <source>
        <dbReference type="Proteomes" id="UP000010798"/>
    </source>
</evidence>
<dbReference type="Proteomes" id="UP000010798">
    <property type="component" value="Chromosome"/>
</dbReference>
<name>L0DCN7_SINAD</name>
<evidence type="ECO:0000313" key="1">
    <source>
        <dbReference type="EMBL" id="AGA26396.1"/>
    </source>
</evidence>
<gene>
    <name evidence="1" type="ordered locus">Sinac_2059</name>
</gene>
<proteinExistence type="predicted"/>
<dbReference type="EMBL" id="CP003364">
    <property type="protein sequence ID" value="AGA26396.1"/>
    <property type="molecule type" value="Genomic_DNA"/>
</dbReference>
<dbReference type="HOGENOM" id="CLU_2156666_0_0_0"/>
<sequence>METQWEGFIAGLFEGYEGGRVYELTNGTRWRQDDRTKEYVYRERAKAKLLWNQSTGTHFLEVEGTSGGGGSRDGTGGERFSLALVLPVLRESRWAAVCESRRVSQSQPSKH</sequence>